<gene>
    <name evidence="3" type="ORF">UU29_C0012G0039</name>
</gene>
<proteinExistence type="inferred from homology"/>
<organism evidence="3 4">
    <name type="scientific">Candidatus Daviesbacteria bacterium GW2011_GWA2_40_9</name>
    <dbReference type="NCBI Taxonomy" id="1618424"/>
    <lineage>
        <taxon>Bacteria</taxon>
        <taxon>Candidatus Daviesiibacteriota</taxon>
    </lineage>
</organism>
<dbReference type="Pfam" id="PF01078">
    <property type="entry name" value="Mg_chelatase"/>
    <property type="match status" value="1"/>
</dbReference>
<dbReference type="InterPro" id="IPR020568">
    <property type="entry name" value="Ribosomal_Su5_D2-typ_SF"/>
</dbReference>
<dbReference type="PANTHER" id="PTHR32039">
    <property type="entry name" value="MAGNESIUM-CHELATASE SUBUNIT CHLI"/>
    <property type="match status" value="1"/>
</dbReference>
<dbReference type="InterPro" id="IPR025158">
    <property type="entry name" value="Mg_chelat-rel_C"/>
</dbReference>
<dbReference type="InterPro" id="IPR014721">
    <property type="entry name" value="Ribsml_uS5_D2-typ_fold_subgr"/>
</dbReference>
<dbReference type="Pfam" id="PF13541">
    <property type="entry name" value="ChlI"/>
    <property type="match status" value="1"/>
</dbReference>
<dbReference type="NCBIfam" id="TIGR00368">
    <property type="entry name" value="YifB family Mg chelatase-like AAA ATPase"/>
    <property type="match status" value="1"/>
</dbReference>
<dbReference type="InterPro" id="IPR045006">
    <property type="entry name" value="CHLI-like"/>
</dbReference>
<protein>
    <recommendedName>
        <fullName evidence="2">AAA+ ATPase domain-containing protein</fullName>
    </recommendedName>
</protein>
<comment type="similarity">
    <text evidence="1">Belongs to the Mg-chelatase subunits D/I family. ComM subfamily.</text>
</comment>
<dbReference type="EMBL" id="LCAB01000012">
    <property type="protein sequence ID" value="KKR82501.1"/>
    <property type="molecule type" value="Genomic_DNA"/>
</dbReference>
<dbReference type="PANTHER" id="PTHR32039:SF7">
    <property type="entry name" value="COMPETENCE PROTEIN COMM"/>
    <property type="match status" value="1"/>
</dbReference>
<evidence type="ECO:0000313" key="3">
    <source>
        <dbReference type="EMBL" id="KKR82501.1"/>
    </source>
</evidence>
<comment type="caution">
    <text evidence="3">The sequence shown here is derived from an EMBL/GenBank/DDBJ whole genome shotgun (WGS) entry which is preliminary data.</text>
</comment>
<feature type="domain" description="AAA+ ATPase" evidence="2">
    <location>
        <begin position="212"/>
        <end position="395"/>
    </location>
</feature>
<dbReference type="PATRIC" id="fig|1618424.3.peg.952"/>
<name>A0A0G0U5N5_9BACT</name>
<dbReference type="Gene3D" id="3.30.230.10">
    <property type="match status" value="1"/>
</dbReference>
<dbReference type="Proteomes" id="UP000034601">
    <property type="component" value="Unassembled WGS sequence"/>
</dbReference>
<evidence type="ECO:0000256" key="1">
    <source>
        <dbReference type="ARBA" id="ARBA00006354"/>
    </source>
</evidence>
<dbReference type="InterPro" id="IPR000523">
    <property type="entry name" value="Mg_chelatse_chII-like_cat_dom"/>
</dbReference>
<dbReference type="AlphaFoldDB" id="A0A0G0U5N5"/>
<evidence type="ECO:0000313" key="4">
    <source>
        <dbReference type="Proteomes" id="UP000034601"/>
    </source>
</evidence>
<dbReference type="InterPro" id="IPR027417">
    <property type="entry name" value="P-loop_NTPase"/>
</dbReference>
<reference evidence="3 4" key="1">
    <citation type="journal article" date="2015" name="Nature">
        <title>rRNA introns, odd ribosomes, and small enigmatic genomes across a large radiation of phyla.</title>
        <authorList>
            <person name="Brown C.T."/>
            <person name="Hug L.A."/>
            <person name="Thomas B.C."/>
            <person name="Sharon I."/>
            <person name="Castelle C.J."/>
            <person name="Singh A."/>
            <person name="Wilkins M.J."/>
            <person name="Williams K.H."/>
            <person name="Banfield J.F."/>
        </authorList>
    </citation>
    <scope>NUCLEOTIDE SEQUENCE [LARGE SCALE GENOMIC DNA]</scope>
</reference>
<dbReference type="SUPFAM" id="SSF52540">
    <property type="entry name" value="P-loop containing nucleoside triphosphate hydrolases"/>
    <property type="match status" value="1"/>
</dbReference>
<sequence>MLAKVISGANVGLESVPVEVEVDIAAQGLPSFTLVGLADRAVEESRERVRSALRNCGADFPAKRITVNLAPADLPKEGPAFDLPIALGLLLASQQLEVDLSDTLVIGELSLDGSLRATHGVLSYTILAKSVGLKRIFVSCDNALEAAVVEGIEVYPFKNLLEVFKFLNKTLAISPQPLTDLNLTDGATFEYDFKDIKGQHQARRAMEIAAAGAHNIILKGPPGAGKTLLARAFASILPVMSKEEALEVTKIYSVSGNLTSSQPLITKRPFRSPHHTASYVGIIGGGNNIKPGEVSLAHRGVLFLDELPEFPRQVLEALRQPVEDRKVTISRSSGTLTFPSQFILLAAHNPCPCGSLGSPNRNCCCMPGQIARYKKRISGPLLDRIDIHLDVPAVDVDKLTGQEEAEDSAAIRARIEAARQIQLKRFQGLGILTNSEMGNPHIKQFCQITPEGLELLKLAISQMNLSARGYHRVLKLSRTIADLASSESISVEYVAEALTYRSKEES</sequence>
<dbReference type="Pfam" id="PF13335">
    <property type="entry name" value="Mg_chelatase_C"/>
    <property type="match status" value="1"/>
</dbReference>
<dbReference type="GO" id="GO:0005524">
    <property type="term" value="F:ATP binding"/>
    <property type="evidence" value="ECO:0007669"/>
    <property type="project" value="InterPro"/>
</dbReference>
<dbReference type="Gene3D" id="3.40.50.300">
    <property type="entry name" value="P-loop containing nucleotide triphosphate hydrolases"/>
    <property type="match status" value="1"/>
</dbReference>
<dbReference type="InterPro" id="IPR003593">
    <property type="entry name" value="AAA+_ATPase"/>
</dbReference>
<evidence type="ECO:0000259" key="2">
    <source>
        <dbReference type="SMART" id="SM00382"/>
    </source>
</evidence>
<dbReference type="SUPFAM" id="SSF54211">
    <property type="entry name" value="Ribosomal protein S5 domain 2-like"/>
    <property type="match status" value="1"/>
</dbReference>
<accession>A0A0G0U5N5</accession>
<dbReference type="CDD" id="cd00009">
    <property type="entry name" value="AAA"/>
    <property type="match status" value="1"/>
</dbReference>
<dbReference type="SMART" id="SM00382">
    <property type="entry name" value="AAA"/>
    <property type="match status" value="1"/>
</dbReference>
<dbReference type="InterPro" id="IPR004482">
    <property type="entry name" value="Mg_chelat-rel"/>
</dbReference>